<keyword evidence="11" id="KW-0407">Ion channel</keyword>
<accession>A0A3N2R8N9</accession>
<dbReference type="OrthoDB" id="9799090at2"/>
<feature type="transmembrane region" description="Helical" evidence="12">
    <location>
        <begin position="199"/>
        <end position="224"/>
    </location>
</feature>
<dbReference type="InterPro" id="IPR028325">
    <property type="entry name" value="VG_K_chnl"/>
</dbReference>
<feature type="transmembrane region" description="Helical" evidence="12">
    <location>
        <begin position="138"/>
        <end position="159"/>
    </location>
</feature>
<protein>
    <submittedName>
        <fullName evidence="14">Ion transporter</fullName>
    </submittedName>
</protein>
<keyword evidence="3" id="KW-0633">Potassium transport</keyword>
<dbReference type="PRINTS" id="PR00169">
    <property type="entry name" value="KCHANNEL"/>
</dbReference>
<keyword evidence="8 12" id="KW-1133">Transmembrane helix</keyword>
<name>A0A3N2R8N9_9RHOB</name>
<dbReference type="GO" id="GO:0001508">
    <property type="term" value="P:action potential"/>
    <property type="evidence" value="ECO:0007669"/>
    <property type="project" value="TreeGrafter"/>
</dbReference>
<dbReference type="Proteomes" id="UP000268016">
    <property type="component" value="Unassembled WGS sequence"/>
</dbReference>
<feature type="transmembrane region" description="Helical" evidence="12">
    <location>
        <begin position="171"/>
        <end position="187"/>
    </location>
</feature>
<evidence type="ECO:0000256" key="7">
    <source>
        <dbReference type="ARBA" id="ARBA00022958"/>
    </source>
</evidence>
<evidence type="ECO:0000256" key="11">
    <source>
        <dbReference type="ARBA" id="ARBA00023303"/>
    </source>
</evidence>
<feature type="transmembrane region" description="Helical" evidence="12">
    <location>
        <begin position="12"/>
        <end position="33"/>
    </location>
</feature>
<feature type="transmembrane region" description="Helical" evidence="12">
    <location>
        <begin position="39"/>
        <end position="61"/>
    </location>
</feature>
<evidence type="ECO:0000256" key="1">
    <source>
        <dbReference type="ARBA" id="ARBA00004141"/>
    </source>
</evidence>
<dbReference type="SUPFAM" id="SSF81324">
    <property type="entry name" value="Voltage-gated potassium channels"/>
    <property type="match status" value="1"/>
</dbReference>
<evidence type="ECO:0000313" key="14">
    <source>
        <dbReference type="EMBL" id="ROU03783.1"/>
    </source>
</evidence>
<dbReference type="AlphaFoldDB" id="A0A3N2R8N9"/>
<evidence type="ECO:0000256" key="4">
    <source>
        <dbReference type="ARBA" id="ARBA00022692"/>
    </source>
</evidence>
<feature type="domain" description="Ion transport" evidence="13">
    <location>
        <begin position="11"/>
        <end position="226"/>
    </location>
</feature>
<evidence type="ECO:0000256" key="10">
    <source>
        <dbReference type="ARBA" id="ARBA00023136"/>
    </source>
</evidence>
<dbReference type="GO" id="GO:0005249">
    <property type="term" value="F:voltage-gated potassium channel activity"/>
    <property type="evidence" value="ECO:0007669"/>
    <property type="project" value="InterPro"/>
</dbReference>
<dbReference type="GO" id="GO:0008076">
    <property type="term" value="C:voltage-gated potassium channel complex"/>
    <property type="evidence" value="ECO:0007669"/>
    <property type="project" value="InterPro"/>
</dbReference>
<reference evidence="14 15" key="1">
    <citation type="submission" date="2018-10" db="EMBL/GenBank/DDBJ databases">
        <title>Histidinibacterium lentulum gen. nov., sp. nov., a marine bacterium from the culture broth of Picochlorum sp. 122.</title>
        <authorList>
            <person name="Wang G."/>
        </authorList>
    </citation>
    <scope>NUCLEOTIDE SEQUENCE [LARGE SCALE GENOMIC DNA]</scope>
    <source>
        <strain evidence="14 15">B17</strain>
    </source>
</reference>
<evidence type="ECO:0000256" key="12">
    <source>
        <dbReference type="SAM" id="Phobius"/>
    </source>
</evidence>
<keyword evidence="10 12" id="KW-0472">Membrane</keyword>
<dbReference type="PANTHER" id="PTHR11537:SF254">
    <property type="entry name" value="POTASSIUM VOLTAGE-GATED CHANNEL PROTEIN SHAB"/>
    <property type="match status" value="1"/>
</dbReference>
<dbReference type="Gene3D" id="1.10.287.70">
    <property type="match status" value="1"/>
</dbReference>
<dbReference type="PANTHER" id="PTHR11537">
    <property type="entry name" value="VOLTAGE-GATED POTASSIUM CHANNEL"/>
    <property type="match status" value="1"/>
</dbReference>
<dbReference type="Gene3D" id="1.20.5.110">
    <property type="match status" value="1"/>
</dbReference>
<comment type="subcellular location">
    <subcellularLocation>
        <location evidence="1">Membrane</location>
        <topology evidence="1">Multi-pass membrane protein</topology>
    </subcellularLocation>
</comment>
<evidence type="ECO:0000259" key="13">
    <source>
        <dbReference type="Pfam" id="PF00520"/>
    </source>
</evidence>
<keyword evidence="4 12" id="KW-0812">Transmembrane</keyword>
<keyword evidence="5" id="KW-0631">Potassium channel</keyword>
<evidence type="ECO:0000256" key="6">
    <source>
        <dbReference type="ARBA" id="ARBA00022882"/>
    </source>
</evidence>
<evidence type="ECO:0000256" key="5">
    <source>
        <dbReference type="ARBA" id="ARBA00022826"/>
    </source>
</evidence>
<dbReference type="Gene3D" id="1.20.120.350">
    <property type="entry name" value="Voltage-gated potassium channels. Chain C"/>
    <property type="match status" value="1"/>
</dbReference>
<evidence type="ECO:0000256" key="9">
    <source>
        <dbReference type="ARBA" id="ARBA00023065"/>
    </source>
</evidence>
<dbReference type="Pfam" id="PF00520">
    <property type="entry name" value="Ion_trans"/>
    <property type="match status" value="1"/>
</dbReference>
<keyword evidence="7" id="KW-0630">Potassium</keyword>
<proteinExistence type="predicted"/>
<keyword evidence="6" id="KW-0851">Voltage-gated channel</keyword>
<keyword evidence="2" id="KW-0813">Transport</keyword>
<evidence type="ECO:0000256" key="3">
    <source>
        <dbReference type="ARBA" id="ARBA00022538"/>
    </source>
</evidence>
<dbReference type="EMBL" id="RDRB01000002">
    <property type="protein sequence ID" value="ROU03783.1"/>
    <property type="molecule type" value="Genomic_DNA"/>
</dbReference>
<keyword evidence="15" id="KW-1185">Reference proteome</keyword>
<feature type="transmembrane region" description="Helical" evidence="12">
    <location>
        <begin position="73"/>
        <end position="96"/>
    </location>
</feature>
<evidence type="ECO:0000256" key="8">
    <source>
        <dbReference type="ARBA" id="ARBA00022989"/>
    </source>
</evidence>
<keyword evidence="9" id="KW-0406">Ion transport</keyword>
<gene>
    <name evidence="14" type="ORF">EAT49_05690</name>
</gene>
<sequence>MRTEKGLSRTNTWIVVLICLSIGLGIAETEALLTEGVEHYYGIANLVFLAIFMTEYAARLYAAPENPKYKSSLSYALTLSSTLDLLVILSFALPYFGLETALLRVFRAARLVRLARLGRYSLALQMIYEAITDRRYELGVSAAIALGLMLLASSALYYAERTAQPDVFGSIPRAMWWSIATLTTVGYGDTVPITVLGRIAAGLTAVAGIGLIALPTGILASAFTDGLSRARNRK</sequence>
<evidence type="ECO:0000256" key="2">
    <source>
        <dbReference type="ARBA" id="ARBA00022448"/>
    </source>
</evidence>
<dbReference type="InterPro" id="IPR027359">
    <property type="entry name" value="Volt_channel_dom_sf"/>
</dbReference>
<organism evidence="14 15">
    <name type="scientific">Histidinibacterium lentulum</name>
    <dbReference type="NCBI Taxonomy" id="2480588"/>
    <lineage>
        <taxon>Bacteria</taxon>
        <taxon>Pseudomonadati</taxon>
        <taxon>Pseudomonadota</taxon>
        <taxon>Alphaproteobacteria</taxon>
        <taxon>Rhodobacterales</taxon>
        <taxon>Paracoccaceae</taxon>
        <taxon>Histidinibacterium</taxon>
    </lineage>
</organism>
<evidence type="ECO:0000313" key="15">
    <source>
        <dbReference type="Proteomes" id="UP000268016"/>
    </source>
</evidence>
<comment type="caution">
    <text evidence="14">The sequence shown here is derived from an EMBL/GenBank/DDBJ whole genome shotgun (WGS) entry which is preliminary data.</text>
</comment>
<dbReference type="InterPro" id="IPR005821">
    <property type="entry name" value="Ion_trans_dom"/>
</dbReference>